<evidence type="ECO:0000313" key="4">
    <source>
        <dbReference type="Proteomes" id="UP000292340"/>
    </source>
</evidence>
<accession>A0AB37WXC6</accession>
<dbReference type="EMBL" id="PDXF01000052">
    <property type="protein sequence ID" value="RYN93406.1"/>
    <property type="molecule type" value="Genomic_DNA"/>
</dbReference>
<proteinExistence type="predicted"/>
<evidence type="ECO:0000313" key="5">
    <source>
        <dbReference type="Proteomes" id="UP000293195"/>
    </source>
</evidence>
<dbReference type="Proteomes" id="UP000293195">
    <property type="component" value="Unassembled WGS sequence"/>
</dbReference>
<dbReference type="InterPro" id="IPR012816">
    <property type="entry name" value="NADAR"/>
</dbReference>
<evidence type="ECO:0000313" key="2">
    <source>
        <dbReference type="EMBL" id="RYN35428.1"/>
    </source>
</evidence>
<reference evidence="2" key="2">
    <citation type="journal article" date="2019" name="bioRxiv">
        <title>Genomics, evolutionary history and diagnostics of the Alternaria alternata species group including apple and Asian pear pathotypes.</title>
        <authorList>
            <person name="Armitage A.D."/>
            <person name="Cockerton H.M."/>
            <person name="Sreenivasaprasad S."/>
            <person name="Woodhall J.W."/>
            <person name="Lane C.R."/>
            <person name="Harrison R.J."/>
            <person name="Clarkson J.P."/>
        </authorList>
    </citation>
    <scope>NUCLEOTIDE SEQUENCE</scope>
    <source>
        <strain evidence="2">FERA 1164</strain>
        <strain evidence="3">FERA 635</strain>
    </source>
</reference>
<dbReference type="InterPro" id="IPR037238">
    <property type="entry name" value="YbiA-like_sf"/>
</dbReference>
<dbReference type="Gene3D" id="1.10.357.40">
    <property type="entry name" value="YbiA-like"/>
    <property type="match status" value="1"/>
</dbReference>
<dbReference type="Pfam" id="PF08719">
    <property type="entry name" value="NADAR"/>
    <property type="match status" value="1"/>
</dbReference>
<keyword evidence="5" id="KW-1185">Reference proteome</keyword>
<gene>
    <name evidence="2" type="ORF">AA0115_g1977</name>
    <name evidence="3" type="ORF">AA0119_g9567</name>
</gene>
<reference evidence="2" key="1">
    <citation type="submission" date="2017-10" db="EMBL/GenBank/DDBJ databases">
        <authorList>
            <person name="Armitage A.D."/>
            <person name="Barbara D.J."/>
            <person name="Woodhall J.W."/>
            <person name="Sreenivasaprasad S."/>
            <person name="Lane C.R."/>
            <person name="Clarkson J.P."/>
            <person name="Harrison R.J."/>
        </authorList>
    </citation>
    <scope>NUCLEOTIDE SEQUENCE</scope>
    <source>
        <strain evidence="2">FERA 1164</strain>
        <strain evidence="3">FERA 635</strain>
    </source>
</reference>
<dbReference type="Proteomes" id="UP000292340">
    <property type="component" value="Unassembled WGS sequence"/>
</dbReference>
<organism evidence="2 4">
    <name type="scientific">Alternaria tenuissima</name>
    <dbReference type="NCBI Taxonomy" id="119927"/>
    <lineage>
        <taxon>Eukaryota</taxon>
        <taxon>Fungi</taxon>
        <taxon>Dikarya</taxon>
        <taxon>Ascomycota</taxon>
        <taxon>Pezizomycotina</taxon>
        <taxon>Dothideomycetes</taxon>
        <taxon>Pleosporomycetidae</taxon>
        <taxon>Pleosporales</taxon>
        <taxon>Pleosporineae</taxon>
        <taxon>Pleosporaceae</taxon>
        <taxon>Alternaria</taxon>
        <taxon>Alternaria sect. Alternaria</taxon>
        <taxon>Alternaria alternata complex</taxon>
    </lineage>
</organism>
<dbReference type="EMBL" id="PDXB01000004">
    <property type="protein sequence ID" value="RYN35428.1"/>
    <property type="molecule type" value="Genomic_DNA"/>
</dbReference>
<comment type="caution">
    <text evidence="2">The sequence shown here is derived from an EMBL/GenBank/DDBJ whole genome shotgun (WGS) entry which is preliminary data.</text>
</comment>
<evidence type="ECO:0000259" key="1">
    <source>
        <dbReference type="Pfam" id="PF08719"/>
    </source>
</evidence>
<protein>
    <recommendedName>
        <fullName evidence="1">NADAR domain-containing protein</fullName>
    </recommendedName>
</protein>
<evidence type="ECO:0000313" key="3">
    <source>
        <dbReference type="EMBL" id="RYN93406.1"/>
    </source>
</evidence>
<name>A0AB37WXC6_9PLEO</name>
<dbReference type="SUPFAM" id="SSF143990">
    <property type="entry name" value="YbiA-like"/>
    <property type="match status" value="1"/>
</dbReference>
<feature type="domain" description="NADAR" evidence="1">
    <location>
        <begin position="6"/>
        <end position="97"/>
    </location>
</feature>
<dbReference type="AlphaFoldDB" id="A0AB37WXC6"/>
<sequence>MNAFLSNKLIHKFIDQYHNYNFTEQFMQAAKAMLYNNFESHDAIIAEEDPNELTRLGDKIEIHGSRPYTAAWEESNNEWAAMSKGMRMKFEKLKDAKAL</sequence>